<sequence length="133" mass="15538">MRLCTIAGSQRTQTLSRKFSDAYADREDYNKDAFCDEPNTLIPKIPSQKTIIVGVDGIAKTGLEQQFDALGKWFFPMEQTWNNGNLFKDSREQRVHIIASTFKRNRRRHQLTWHGTTPLMPEEQRKRKPTLKL</sequence>
<accession>A0ABR1DC51</accession>
<name>A0ABR1DC51_NECAM</name>
<dbReference type="Proteomes" id="UP001303046">
    <property type="component" value="Unassembled WGS sequence"/>
</dbReference>
<protein>
    <recommendedName>
        <fullName evidence="3">Deoxynucleoside kinase domain-containing protein</fullName>
    </recommendedName>
</protein>
<organism evidence="1 2">
    <name type="scientific">Necator americanus</name>
    <name type="common">Human hookworm</name>
    <dbReference type="NCBI Taxonomy" id="51031"/>
    <lineage>
        <taxon>Eukaryota</taxon>
        <taxon>Metazoa</taxon>
        <taxon>Ecdysozoa</taxon>
        <taxon>Nematoda</taxon>
        <taxon>Chromadorea</taxon>
        <taxon>Rhabditida</taxon>
        <taxon>Rhabditina</taxon>
        <taxon>Rhabditomorpha</taxon>
        <taxon>Strongyloidea</taxon>
        <taxon>Ancylostomatidae</taxon>
        <taxon>Bunostominae</taxon>
        <taxon>Necator</taxon>
    </lineage>
</organism>
<keyword evidence="2" id="KW-1185">Reference proteome</keyword>
<evidence type="ECO:0008006" key="3">
    <source>
        <dbReference type="Google" id="ProtNLM"/>
    </source>
</evidence>
<comment type="caution">
    <text evidence="1">The sequence shown here is derived from an EMBL/GenBank/DDBJ whole genome shotgun (WGS) entry which is preliminary data.</text>
</comment>
<proteinExistence type="predicted"/>
<evidence type="ECO:0000313" key="2">
    <source>
        <dbReference type="Proteomes" id="UP001303046"/>
    </source>
</evidence>
<evidence type="ECO:0000313" key="1">
    <source>
        <dbReference type="EMBL" id="KAK6748078.1"/>
    </source>
</evidence>
<reference evidence="1 2" key="1">
    <citation type="submission" date="2023-08" db="EMBL/GenBank/DDBJ databases">
        <title>A Necator americanus chromosomal reference genome.</title>
        <authorList>
            <person name="Ilik V."/>
            <person name="Petrzelkova K.J."/>
            <person name="Pardy F."/>
            <person name="Fuh T."/>
            <person name="Niatou-Singa F.S."/>
            <person name="Gouil Q."/>
            <person name="Baker L."/>
            <person name="Ritchie M.E."/>
            <person name="Jex A.R."/>
            <person name="Gazzola D."/>
            <person name="Li H."/>
            <person name="Toshio Fujiwara R."/>
            <person name="Zhan B."/>
            <person name="Aroian R.V."/>
            <person name="Pafco B."/>
            <person name="Schwarz E.M."/>
        </authorList>
    </citation>
    <scope>NUCLEOTIDE SEQUENCE [LARGE SCALE GENOMIC DNA]</scope>
    <source>
        <strain evidence="1 2">Aroian</strain>
        <tissue evidence="1">Whole animal</tissue>
    </source>
</reference>
<gene>
    <name evidence="1" type="primary">Necator_chrIV.g14269</name>
    <name evidence="1" type="ORF">RB195_000975</name>
</gene>
<dbReference type="EMBL" id="JAVFWL010000004">
    <property type="protein sequence ID" value="KAK6748078.1"/>
    <property type="molecule type" value="Genomic_DNA"/>
</dbReference>